<organism evidence="2 3">
    <name type="scientific">Pseudonocardia yunnanensis</name>
    <dbReference type="NCBI Taxonomy" id="58107"/>
    <lineage>
        <taxon>Bacteria</taxon>
        <taxon>Bacillati</taxon>
        <taxon>Actinomycetota</taxon>
        <taxon>Actinomycetes</taxon>
        <taxon>Pseudonocardiales</taxon>
        <taxon>Pseudonocardiaceae</taxon>
        <taxon>Pseudonocardia</taxon>
    </lineage>
</organism>
<keyword evidence="1" id="KW-0812">Transmembrane</keyword>
<evidence type="ECO:0000313" key="3">
    <source>
        <dbReference type="Proteomes" id="UP001597114"/>
    </source>
</evidence>
<feature type="transmembrane region" description="Helical" evidence="1">
    <location>
        <begin position="12"/>
        <end position="30"/>
    </location>
</feature>
<comment type="caution">
    <text evidence="2">The sequence shown here is derived from an EMBL/GenBank/DDBJ whole genome shotgun (WGS) entry which is preliminary data.</text>
</comment>
<accession>A0ABW4ERK4</accession>
<dbReference type="EMBL" id="JBHUCO010000002">
    <property type="protein sequence ID" value="MFD1516569.1"/>
    <property type="molecule type" value="Genomic_DNA"/>
</dbReference>
<protein>
    <submittedName>
        <fullName evidence="2">Uncharacterized protein</fullName>
    </submittedName>
</protein>
<name>A0ABW4ERK4_9PSEU</name>
<evidence type="ECO:0000256" key="1">
    <source>
        <dbReference type="SAM" id="Phobius"/>
    </source>
</evidence>
<keyword evidence="1" id="KW-1133">Transmembrane helix</keyword>
<keyword evidence="3" id="KW-1185">Reference proteome</keyword>
<reference evidence="3" key="1">
    <citation type="journal article" date="2019" name="Int. J. Syst. Evol. Microbiol.">
        <title>The Global Catalogue of Microorganisms (GCM) 10K type strain sequencing project: providing services to taxonomists for standard genome sequencing and annotation.</title>
        <authorList>
            <consortium name="The Broad Institute Genomics Platform"/>
            <consortium name="The Broad Institute Genome Sequencing Center for Infectious Disease"/>
            <person name="Wu L."/>
            <person name="Ma J."/>
        </authorList>
    </citation>
    <scope>NUCLEOTIDE SEQUENCE [LARGE SCALE GENOMIC DNA]</scope>
    <source>
        <strain evidence="3">CCM 7043</strain>
    </source>
</reference>
<evidence type="ECO:0000313" key="2">
    <source>
        <dbReference type="EMBL" id="MFD1516569.1"/>
    </source>
</evidence>
<keyword evidence="1" id="KW-0472">Membrane</keyword>
<dbReference type="RefSeq" id="WP_277398841.1">
    <property type="nucleotide sequence ID" value="NZ_BAAAUS010000036.1"/>
</dbReference>
<sequence>MTDLIGAVLGTAAWTAGLLVLALMAALPLLESLGTPGGRR</sequence>
<proteinExistence type="predicted"/>
<dbReference type="Proteomes" id="UP001597114">
    <property type="component" value="Unassembled WGS sequence"/>
</dbReference>
<gene>
    <name evidence="2" type="ORF">ACFSJD_03670</name>
</gene>